<dbReference type="EMBL" id="JACI01000002">
    <property type="protein sequence ID" value="OAQ14556.1"/>
    <property type="molecule type" value="Genomic_DNA"/>
</dbReference>
<dbReference type="Proteomes" id="UP000078358">
    <property type="component" value="Unassembled WGS sequence"/>
</dbReference>
<name>A0A179CXC0_BIBTR</name>
<dbReference type="PROSITE" id="PS51257">
    <property type="entry name" value="PROKAR_LIPOPROTEIN"/>
    <property type="match status" value="1"/>
</dbReference>
<evidence type="ECO:0000313" key="2">
    <source>
        <dbReference type="EMBL" id="OAQ14556.1"/>
    </source>
</evidence>
<gene>
    <name evidence="2" type="ORF">F480_09415</name>
</gene>
<accession>A0A179CXC0</accession>
<dbReference type="RefSeq" id="WP_064318871.1">
    <property type="nucleotide sequence ID" value="NZ_JACI01000002.1"/>
</dbReference>
<comment type="caution">
    <text evidence="2">The sequence shown here is derived from an EMBL/GenBank/DDBJ whole genome shotgun (WGS) entry which is preliminary data.</text>
</comment>
<evidence type="ECO:0000313" key="3">
    <source>
        <dbReference type="Proteomes" id="UP000078358"/>
    </source>
</evidence>
<dbReference type="PATRIC" id="fig|1261658.3.peg.1881"/>
<keyword evidence="1" id="KW-0732">Signal</keyword>
<proteinExistence type="predicted"/>
<sequence>MKKLAVVIGGFVLAACSSPVQQSSVPMDMKTVQEYQARIATAQSNKVAAQTQNEPWELNQSDHRPKVVVVQTHPRVYPSFYYGWGRHHRHHSGVGVSLGGYY</sequence>
<reference evidence="2 3" key="1">
    <citation type="submission" date="2014-01" db="EMBL/GenBank/DDBJ databases">
        <authorList>
            <person name="Zuccon D."/>
        </authorList>
    </citation>
    <scope>NUCLEOTIDE SEQUENCE [LARGE SCALE GENOMIC DNA]</scope>
    <source>
        <strain evidence="2 3">Y31</strain>
    </source>
</reference>
<protein>
    <recommendedName>
        <fullName evidence="4">Lipoprotein</fullName>
    </recommendedName>
</protein>
<evidence type="ECO:0008006" key="4">
    <source>
        <dbReference type="Google" id="ProtNLM"/>
    </source>
</evidence>
<evidence type="ECO:0000256" key="1">
    <source>
        <dbReference type="SAM" id="SignalP"/>
    </source>
</evidence>
<organism evidence="2 3">
    <name type="scientific">Bibersteinia trehalosi Y31</name>
    <dbReference type="NCBI Taxonomy" id="1261658"/>
    <lineage>
        <taxon>Bacteria</taxon>
        <taxon>Pseudomonadati</taxon>
        <taxon>Pseudomonadota</taxon>
        <taxon>Gammaproteobacteria</taxon>
        <taxon>Pasteurellales</taxon>
        <taxon>Pasteurellaceae</taxon>
        <taxon>Bibersteinia</taxon>
    </lineage>
</organism>
<dbReference type="AlphaFoldDB" id="A0A179CXC0"/>
<feature type="signal peptide" evidence="1">
    <location>
        <begin position="1"/>
        <end position="22"/>
    </location>
</feature>
<feature type="chain" id="PRO_5008100065" description="Lipoprotein" evidence="1">
    <location>
        <begin position="23"/>
        <end position="102"/>
    </location>
</feature>